<dbReference type="GO" id="GO:0006913">
    <property type="term" value="P:nucleocytoplasmic transport"/>
    <property type="evidence" value="ECO:0007669"/>
    <property type="project" value="TreeGrafter"/>
</dbReference>
<dbReference type="InterPro" id="IPR032675">
    <property type="entry name" value="LRR_dom_sf"/>
</dbReference>
<dbReference type="Gene3D" id="3.80.10.10">
    <property type="entry name" value="Ribonuclease Inhibitor"/>
    <property type="match status" value="3"/>
</dbReference>
<accession>A0A0G4HG66</accession>
<gene>
    <name evidence="1" type="ORF">Cvel_27285</name>
</gene>
<dbReference type="GO" id="GO:0031267">
    <property type="term" value="F:small GTPase binding"/>
    <property type="evidence" value="ECO:0007669"/>
    <property type="project" value="TreeGrafter"/>
</dbReference>
<dbReference type="PANTHER" id="PTHR24113:SF15">
    <property type="entry name" value="NACHT DOMAIN-CONTAINING PROTEIN"/>
    <property type="match status" value="1"/>
</dbReference>
<dbReference type="VEuPathDB" id="CryptoDB:Cvel_27285"/>
<proteinExistence type="predicted"/>
<sequence>MTKVEVEGQGHLPLQVHLRSETKPYRSKEQLLFMMMERQEPSDEALSEMASGRDGFGMGVLSLTAIMKGKVRRAPIKSLDLSGCSISAKKIFFLLDNRLPVSIEELKLGPSVVKGPALPLLRRFLDRVGRGGEGGDVARVKHLTFADNAIGSVEAPLIFQGLPPFLETLNLEDCSLGTQEAVGAFAAAVREGKLASVRTLKLSEASEGSESVQTLASAFEAAKPLKVENLTLKVNTRCLLCSLLKKEVFPFLRNLVVFGCGQYFVAGVTTVLAAWGLHSLERLHLIGHFGCFEWESGGASESNGRIAKVLHGSLAPRLRVLKMDRLAVVGGDIEKFLDALRSKEASPLESVHLCVSPTVDSARILGRGELKFVRSLELALASRSGVAFLNALIYADAQPFESLSLSVFPVNDASDKELLSTLSAAFRVGRLECLSKINFNTDFEALDERQEKEGRSTFFEVFHSVRLPSLSELDLNNMSIQKQDVLWVCEGVAAGNFPSLRSVDFSGTGLDLECMNIMFGGGGFVCQTGLPALETLQLSYTLSGWGLSALRDCLSSGRTRNIRVLGVECCELNDESMGVLAEIIRGGYLSRLEDLDLENNRFGREGMYAFFGSVSERVVPALKTLRLGTNRLEGGIRALAAALEEGRLRSLGKVAISYCDLTNESMRVVGEALGRRESPAFSVLDFSNNHSVTGEGFRDFLEALRPQSLPNLMKIVFRSRGLDVQTGRGLIQEAQGAGKLRSLVSLRGYFAPDALRDF</sequence>
<evidence type="ECO:0000313" key="1">
    <source>
        <dbReference type="EMBL" id="CEM43101.1"/>
    </source>
</evidence>
<dbReference type="InterPro" id="IPR027038">
    <property type="entry name" value="RanGap"/>
</dbReference>
<dbReference type="GO" id="GO:0005096">
    <property type="term" value="F:GTPase activator activity"/>
    <property type="evidence" value="ECO:0007669"/>
    <property type="project" value="InterPro"/>
</dbReference>
<name>A0A0G4HG66_9ALVE</name>
<protein>
    <submittedName>
        <fullName evidence="1">Uncharacterized protein</fullName>
    </submittedName>
</protein>
<dbReference type="GO" id="GO:0005829">
    <property type="term" value="C:cytosol"/>
    <property type="evidence" value="ECO:0007669"/>
    <property type="project" value="TreeGrafter"/>
</dbReference>
<dbReference type="PANTHER" id="PTHR24113">
    <property type="entry name" value="RAN GTPASE-ACTIVATING PROTEIN 1"/>
    <property type="match status" value="1"/>
</dbReference>
<dbReference type="GO" id="GO:0005634">
    <property type="term" value="C:nucleus"/>
    <property type="evidence" value="ECO:0007669"/>
    <property type="project" value="TreeGrafter"/>
</dbReference>
<dbReference type="GO" id="GO:0048471">
    <property type="term" value="C:perinuclear region of cytoplasm"/>
    <property type="evidence" value="ECO:0007669"/>
    <property type="project" value="TreeGrafter"/>
</dbReference>
<dbReference type="SMART" id="SM00368">
    <property type="entry name" value="LRR_RI"/>
    <property type="match status" value="6"/>
</dbReference>
<organism evidence="1">
    <name type="scientific">Chromera velia CCMP2878</name>
    <dbReference type="NCBI Taxonomy" id="1169474"/>
    <lineage>
        <taxon>Eukaryota</taxon>
        <taxon>Sar</taxon>
        <taxon>Alveolata</taxon>
        <taxon>Colpodellida</taxon>
        <taxon>Chromeraceae</taxon>
        <taxon>Chromera</taxon>
    </lineage>
</organism>
<dbReference type="PhylomeDB" id="A0A0G4HG66"/>
<dbReference type="SUPFAM" id="SSF52047">
    <property type="entry name" value="RNI-like"/>
    <property type="match status" value="1"/>
</dbReference>
<dbReference type="AlphaFoldDB" id="A0A0G4HG66"/>
<dbReference type="EMBL" id="CDMZ01002610">
    <property type="protein sequence ID" value="CEM43101.1"/>
    <property type="molecule type" value="Genomic_DNA"/>
</dbReference>
<reference evidence="1" key="1">
    <citation type="submission" date="2014-11" db="EMBL/GenBank/DDBJ databases">
        <authorList>
            <person name="Otto D Thomas"/>
            <person name="Naeem Raeece"/>
        </authorList>
    </citation>
    <scope>NUCLEOTIDE SEQUENCE</scope>
</reference>